<keyword evidence="4 5" id="KW-1015">Disulfide bond</keyword>
<comment type="caution">
    <text evidence="5">Lacks conserved residue(s) required for the propagation of feature annotation.</text>
</comment>
<dbReference type="GO" id="GO:0005102">
    <property type="term" value="F:signaling receptor binding"/>
    <property type="evidence" value="ECO:0007669"/>
    <property type="project" value="TreeGrafter"/>
</dbReference>
<protein>
    <submittedName>
        <fullName evidence="7">von Willebrand factor D and EGF domains</fullName>
    </submittedName>
</protein>
<dbReference type="Pfam" id="PF12661">
    <property type="entry name" value="hEGF"/>
    <property type="match status" value="1"/>
</dbReference>
<evidence type="ECO:0000256" key="3">
    <source>
        <dbReference type="ARBA" id="ARBA00022737"/>
    </source>
</evidence>
<feature type="domain" description="EGF-like" evidence="6">
    <location>
        <begin position="110"/>
        <end position="142"/>
    </location>
</feature>
<feature type="disulfide bond" evidence="5">
    <location>
        <begin position="93"/>
        <end position="102"/>
    </location>
</feature>
<feature type="disulfide bond" evidence="5">
    <location>
        <begin position="114"/>
        <end position="124"/>
    </location>
</feature>
<dbReference type="FunFam" id="2.10.25.10:FF:000490">
    <property type="entry name" value="von Willebrand factor D and EGF domain-containing protein"/>
    <property type="match status" value="1"/>
</dbReference>
<dbReference type="Ensembl" id="ENSHCOT00000006403.1">
    <property type="protein sequence ID" value="ENSHCOP00000004827.1"/>
    <property type="gene ID" value="ENSHCOG00000006416.1"/>
</dbReference>
<proteinExistence type="predicted"/>
<reference evidence="7" key="1">
    <citation type="submission" date="2025-08" db="UniProtKB">
        <authorList>
            <consortium name="Ensembl"/>
        </authorList>
    </citation>
    <scope>IDENTIFICATION</scope>
</reference>
<dbReference type="SUPFAM" id="SSF57196">
    <property type="entry name" value="EGF/Laminin"/>
    <property type="match status" value="2"/>
</dbReference>
<organism evidence="7 8">
    <name type="scientific">Hippocampus comes</name>
    <name type="common">Tiger tail seahorse</name>
    <dbReference type="NCBI Taxonomy" id="109280"/>
    <lineage>
        <taxon>Eukaryota</taxon>
        <taxon>Metazoa</taxon>
        <taxon>Chordata</taxon>
        <taxon>Craniata</taxon>
        <taxon>Vertebrata</taxon>
        <taxon>Euteleostomi</taxon>
        <taxon>Actinopterygii</taxon>
        <taxon>Neopterygii</taxon>
        <taxon>Teleostei</taxon>
        <taxon>Neoteleostei</taxon>
        <taxon>Acanthomorphata</taxon>
        <taxon>Syngnathiaria</taxon>
        <taxon>Syngnathiformes</taxon>
        <taxon>Syngnathoidei</taxon>
        <taxon>Syngnathidae</taxon>
        <taxon>Hippocampus</taxon>
    </lineage>
</organism>
<evidence type="ECO:0000256" key="4">
    <source>
        <dbReference type="ARBA" id="ARBA00023157"/>
    </source>
</evidence>
<evidence type="ECO:0000256" key="1">
    <source>
        <dbReference type="ARBA" id="ARBA00022536"/>
    </source>
</evidence>
<evidence type="ECO:0000256" key="2">
    <source>
        <dbReference type="ARBA" id="ARBA00022729"/>
    </source>
</evidence>
<evidence type="ECO:0000313" key="7">
    <source>
        <dbReference type="Ensembl" id="ENSHCOP00000004827.1"/>
    </source>
</evidence>
<dbReference type="GO" id="GO:0009986">
    <property type="term" value="C:cell surface"/>
    <property type="evidence" value="ECO:0007669"/>
    <property type="project" value="TreeGrafter"/>
</dbReference>
<dbReference type="PANTHER" id="PTHR14949:SF53">
    <property type="entry name" value="VON WILLEBRAND FACTOR D AND EGF DOMAIN-CONTAINING PROTEIN"/>
    <property type="match status" value="1"/>
</dbReference>
<reference evidence="7" key="2">
    <citation type="submission" date="2025-09" db="UniProtKB">
        <authorList>
            <consortium name="Ensembl"/>
        </authorList>
    </citation>
    <scope>IDENTIFICATION</scope>
</reference>
<sequence>MANVELELFSPLAINSRGFRLWDYIAFHFLQLYCPDTIAIICCISGLCKDYFSTWSVSVEWSSFLCFVHATQAVCRPDCKNQGRCVRPNVCECPLGYGGPTCEEGNKPTSQHVCEPPCQHGGTCLARNLCTCSYGYVGPRCQILVCNRHCENGGECVSPDVCKCKPGWNGPTCNSAECNPVCLNGGTCIKPNVCTCPAGFYGSQCQIGEKENSFFSPGILTFYLIKLHLYILNISFFSKLQLFQLWKL</sequence>
<dbReference type="GeneTree" id="ENSGT00940000163868"/>
<keyword evidence="8" id="KW-1185">Reference proteome</keyword>
<dbReference type="AlphaFoldDB" id="A0A3Q2XLN3"/>
<keyword evidence="1 5" id="KW-0245">EGF-like domain</keyword>
<dbReference type="InterPro" id="IPR000742">
    <property type="entry name" value="EGF"/>
</dbReference>
<evidence type="ECO:0000313" key="8">
    <source>
        <dbReference type="Proteomes" id="UP000264820"/>
    </source>
</evidence>
<dbReference type="GO" id="GO:0005576">
    <property type="term" value="C:extracellular region"/>
    <property type="evidence" value="ECO:0007669"/>
    <property type="project" value="TreeGrafter"/>
</dbReference>
<dbReference type="PANTHER" id="PTHR14949">
    <property type="entry name" value="EGF-LIKE-DOMAIN, MULTIPLE 7, 8"/>
    <property type="match status" value="1"/>
</dbReference>
<feature type="disulfide bond" evidence="5">
    <location>
        <begin position="196"/>
        <end position="205"/>
    </location>
</feature>
<dbReference type="PROSITE" id="PS50026">
    <property type="entry name" value="EGF_3"/>
    <property type="match status" value="3"/>
</dbReference>
<evidence type="ECO:0000259" key="6">
    <source>
        <dbReference type="PROSITE" id="PS50026"/>
    </source>
</evidence>
<dbReference type="Gene3D" id="2.10.25.10">
    <property type="entry name" value="Laminin"/>
    <property type="match status" value="3"/>
</dbReference>
<dbReference type="InterPro" id="IPR013111">
    <property type="entry name" value="EGF_extracell"/>
</dbReference>
<name>A0A3Q2XLN3_HIPCM</name>
<dbReference type="Pfam" id="PF07974">
    <property type="entry name" value="EGF_2"/>
    <property type="match status" value="2"/>
</dbReference>
<dbReference type="SMART" id="SM00181">
    <property type="entry name" value="EGF"/>
    <property type="match status" value="4"/>
</dbReference>
<accession>A0A3Q2XLN3</accession>
<dbReference type="PROSITE" id="PS00022">
    <property type="entry name" value="EGF_1"/>
    <property type="match status" value="3"/>
</dbReference>
<keyword evidence="2" id="KW-0732">Signal</keyword>
<keyword evidence="3" id="KW-0677">Repeat</keyword>
<feature type="disulfide bond" evidence="5">
    <location>
        <begin position="132"/>
        <end position="141"/>
    </location>
</feature>
<feature type="domain" description="EGF-like" evidence="6">
    <location>
        <begin position="174"/>
        <end position="206"/>
    </location>
</feature>
<dbReference type="FunFam" id="2.10.25.10:FF:000831">
    <property type="entry name" value="von Willebrand factor D and EGF domains"/>
    <property type="match status" value="1"/>
</dbReference>
<dbReference type="PROSITE" id="PS01186">
    <property type="entry name" value="EGF_2"/>
    <property type="match status" value="3"/>
</dbReference>
<dbReference type="InterPro" id="IPR013032">
    <property type="entry name" value="EGF-like_CS"/>
</dbReference>
<evidence type="ECO:0000256" key="5">
    <source>
        <dbReference type="PROSITE-ProRule" id="PRU00076"/>
    </source>
</evidence>
<feature type="disulfide bond" evidence="5">
    <location>
        <begin position="178"/>
        <end position="188"/>
    </location>
</feature>
<dbReference type="Proteomes" id="UP000264820">
    <property type="component" value="Unplaced"/>
</dbReference>
<dbReference type="InterPro" id="IPR050969">
    <property type="entry name" value="Dev_Signal_Modulators"/>
</dbReference>
<feature type="domain" description="EGF-like" evidence="6">
    <location>
        <begin position="71"/>
        <end position="103"/>
    </location>
</feature>
<feature type="disulfide bond" evidence="5">
    <location>
        <begin position="75"/>
        <end position="85"/>
    </location>
</feature>